<reference evidence="2" key="1">
    <citation type="submission" date="2021-01" db="EMBL/GenBank/DDBJ databases">
        <title>Modified the classification status of verrucomicrobia.</title>
        <authorList>
            <person name="Feng X."/>
        </authorList>
    </citation>
    <scope>NUCLEOTIDE SEQUENCE</scope>
    <source>
        <strain evidence="2">JCM 18052</strain>
    </source>
</reference>
<organism evidence="2 3">
    <name type="scientific">Luteolibacter yonseiensis</name>
    <dbReference type="NCBI Taxonomy" id="1144680"/>
    <lineage>
        <taxon>Bacteria</taxon>
        <taxon>Pseudomonadati</taxon>
        <taxon>Verrucomicrobiota</taxon>
        <taxon>Verrucomicrobiia</taxon>
        <taxon>Verrucomicrobiales</taxon>
        <taxon>Verrucomicrobiaceae</taxon>
        <taxon>Luteolibacter</taxon>
    </lineage>
</organism>
<protein>
    <submittedName>
        <fullName evidence="2">Uncharacterized protein</fullName>
    </submittedName>
</protein>
<dbReference type="RefSeq" id="WP_200350282.1">
    <property type="nucleotide sequence ID" value="NZ_BAABHZ010000012.1"/>
</dbReference>
<dbReference type="AlphaFoldDB" id="A0A934V9M9"/>
<name>A0A934V9M9_9BACT</name>
<evidence type="ECO:0000256" key="1">
    <source>
        <dbReference type="SAM" id="MobiDB-lite"/>
    </source>
</evidence>
<evidence type="ECO:0000313" key="2">
    <source>
        <dbReference type="EMBL" id="MBK1815318.1"/>
    </source>
</evidence>
<dbReference type="EMBL" id="JAENIK010000008">
    <property type="protein sequence ID" value="MBK1815318.1"/>
    <property type="molecule type" value="Genomic_DNA"/>
</dbReference>
<dbReference type="Proteomes" id="UP000600139">
    <property type="component" value="Unassembled WGS sequence"/>
</dbReference>
<feature type="region of interest" description="Disordered" evidence="1">
    <location>
        <begin position="31"/>
        <end position="53"/>
    </location>
</feature>
<proteinExistence type="predicted"/>
<sequence length="646" mass="71533">MKIFRPLLIPAACFIVTWGVTFYLSKHRNAPPVEEPPVSHHRASRPSPGTDEPRRLTVAQVEEQFQTRPTGEWAGIWQDFARTATVRDLESITPKHVDKEAWVRVRRDMRNVTYLLATEELAVRAARPVADEPGAYAAFAEANPEAVWKNLERRNLEPLSIGVMRTLAWRDPAGTLERFSTMPAPVHASCGSDEGGMKSGSPLGAILSSWSRRDPSAAAGAVMKLAPSERLKVAGGVAEVWACRDAPSAIGFITDFLDPGAENHYELRLESILRIGLNRNPAGTAKVIAANPELRRVMTNTDFTRVLRLWQLADPETAMAWAMETDEEGANHAEMLFHSIKHEPEEARRFIRKQAAIDPESAATFLRSLHAINPEGSETLAAELALPLPEGRASESVTPYGDDPAAACDLWLAELRRHQDPREALDALGWGRFPLVSLAERAVRFFPEKAAALAKLVPASSFGAIYPPHLRFGNRVVGNLQRYWPDLEVLTEPVRSTDPTSPGSRIFQKEFEIDPAAAAGRLLDKPVSTDDAVGVIRLWAPYDPAASQVWLTRLPEGEARKMAELELLSIQGGSDPVKVLEFLATANLPVQKTRQIKTSCLIRLAQTGGDWKSWLERLPGTSYDQLFQGDFDKETKVLDMLRRNAK</sequence>
<accession>A0A934V9M9</accession>
<comment type="caution">
    <text evidence="2">The sequence shown here is derived from an EMBL/GenBank/DDBJ whole genome shotgun (WGS) entry which is preliminary data.</text>
</comment>
<evidence type="ECO:0000313" key="3">
    <source>
        <dbReference type="Proteomes" id="UP000600139"/>
    </source>
</evidence>
<gene>
    <name evidence="2" type="ORF">JIN84_06820</name>
</gene>
<keyword evidence="3" id="KW-1185">Reference proteome</keyword>